<comment type="subcellular location">
    <subcellularLocation>
        <location evidence="1">Cell envelope</location>
    </subcellularLocation>
</comment>
<evidence type="ECO:0000256" key="6">
    <source>
        <dbReference type="SAM" id="Phobius"/>
    </source>
</evidence>
<keyword evidence="6" id="KW-1133">Transmembrane helix</keyword>
<feature type="domain" description="Multidrug resistance protein MdtA-like barrel-sandwich hybrid" evidence="7">
    <location>
        <begin position="71"/>
        <end position="226"/>
    </location>
</feature>
<evidence type="ECO:0000313" key="10">
    <source>
        <dbReference type="Proteomes" id="UP000254601"/>
    </source>
</evidence>
<dbReference type="GO" id="GO:0015562">
    <property type="term" value="F:efflux transmembrane transporter activity"/>
    <property type="evidence" value="ECO:0007669"/>
    <property type="project" value="InterPro"/>
</dbReference>
<sequence length="395" mass="42620">MPYKSSTEKGFSIKSLLIFILLIALGAGTWYLYQAQTQDKDNTQKFITENVRRGNIVYSVNASGMIYPKKIVKVGAQVTGEISKLTVQVGDEVKEGDLIAEIDARTQENAKQTAVAQLASHQAALKTAKANLATAQQAYARANKLYQKGAGTQAEQQSSYNDFIRAQNAVKEAEANIRQSQLTIENANVNLGYTKVNAPISGTVIAVAVEEGQSENAAQSSPTLVTLAQTDVMTIKAEIAEADIAVMRVGLPVSFTLLGKNSETYHANLARIDPAPKEISDNNTLTANTAIYYYGHIDIPNANHKLRYGMTANISIEVAKAENVLLIPMTAIQTNNNQSSVTVLVNGQPQTRPITVGLEDGVNAEVKNGLNEGEIVVISSEGNNDNPFGKRRGFF</sequence>
<dbReference type="OrthoDB" id="9791520at2"/>
<organism evidence="9 10">
    <name type="scientific">Suttonella ornithocola</name>
    <dbReference type="NCBI Taxonomy" id="279832"/>
    <lineage>
        <taxon>Bacteria</taxon>
        <taxon>Pseudomonadati</taxon>
        <taxon>Pseudomonadota</taxon>
        <taxon>Gammaproteobacteria</taxon>
        <taxon>Cardiobacteriales</taxon>
        <taxon>Cardiobacteriaceae</taxon>
        <taxon>Suttonella</taxon>
    </lineage>
</organism>
<dbReference type="AlphaFoldDB" id="A0A380N0W4"/>
<evidence type="ECO:0000256" key="5">
    <source>
        <dbReference type="SAM" id="Coils"/>
    </source>
</evidence>
<dbReference type="InterPro" id="IPR058627">
    <property type="entry name" value="MdtA-like_C"/>
</dbReference>
<dbReference type="NCBIfam" id="TIGR01730">
    <property type="entry name" value="RND_mfp"/>
    <property type="match status" value="1"/>
</dbReference>
<evidence type="ECO:0000259" key="7">
    <source>
        <dbReference type="Pfam" id="PF25917"/>
    </source>
</evidence>
<evidence type="ECO:0000256" key="2">
    <source>
        <dbReference type="ARBA" id="ARBA00009477"/>
    </source>
</evidence>
<proteinExistence type="inferred from homology"/>
<evidence type="ECO:0000256" key="3">
    <source>
        <dbReference type="ARBA" id="ARBA00022448"/>
    </source>
</evidence>
<feature type="coiled-coil region" evidence="5">
    <location>
        <begin position="118"/>
        <end position="190"/>
    </location>
</feature>
<keyword evidence="3" id="KW-0813">Transport</keyword>
<dbReference type="InterPro" id="IPR006143">
    <property type="entry name" value="RND_pump_MFP"/>
</dbReference>
<dbReference type="Pfam" id="PF25967">
    <property type="entry name" value="RND-MFP_C"/>
    <property type="match status" value="1"/>
</dbReference>
<dbReference type="SUPFAM" id="SSF111369">
    <property type="entry name" value="HlyD-like secretion proteins"/>
    <property type="match status" value="1"/>
</dbReference>
<comment type="similarity">
    <text evidence="2">Belongs to the membrane fusion protein (MFP) (TC 8.A.1) family.</text>
</comment>
<protein>
    <submittedName>
        <fullName evidence="9">Macrolide-specific efflux protein macA</fullName>
    </submittedName>
</protein>
<dbReference type="EMBL" id="UHIC01000001">
    <property type="protein sequence ID" value="SUO97397.1"/>
    <property type="molecule type" value="Genomic_DNA"/>
</dbReference>
<dbReference type="Gene3D" id="2.40.30.170">
    <property type="match status" value="1"/>
</dbReference>
<keyword evidence="4 5" id="KW-0175">Coiled coil</keyword>
<keyword evidence="6" id="KW-0472">Membrane</keyword>
<dbReference type="InterPro" id="IPR030190">
    <property type="entry name" value="MacA_alpha-hairpin_sf"/>
</dbReference>
<dbReference type="PANTHER" id="PTHR30469">
    <property type="entry name" value="MULTIDRUG RESISTANCE PROTEIN MDTA"/>
    <property type="match status" value="1"/>
</dbReference>
<dbReference type="Gene3D" id="2.40.50.100">
    <property type="match status" value="1"/>
</dbReference>
<evidence type="ECO:0000259" key="8">
    <source>
        <dbReference type="Pfam" id="PF25967"/>
    </source>
</evidence>
<evidence type="ECO:0000256" key="4">
    <source>
        <dbReference type="ARBA" id="ARBA00023054"/>
    </source>
</evidence>
<accession>A0A380N0W4</accession>
<evidence type="ECO:0000313" key="9">
    <source>
        <dbReference type="EMBL" id="SUO97397.1"/>
    </source>
</evidence>
<dbReference type="Gene3D" id="2.40.420.20">
    <property type="match status" value="1"/>
</dbReference>
<keyword evidence="10" id="KW-1185">Reference proteome</keyword>
<dbReference type="GO" id="GO:1990195">
    <property type="term" value="C:macrolide transmembrane transporter complex"/>
    <property type="evidence" value="ECO:0007669"/>
    <property type="project" value="InterPro"/>
</dbReference>
<feature type="domain" description="Multidrug resistance protein MdtA-like C-terminal permuted SH3" evidence="8">
    <location>
        <begin position="323"/>
        <end position="379"/>
    </location>
</feature>
<dbReference type="InterPro" id="IPR058625">
    <property type="entry name" value="MdtA-like_BSH"/>
</dbReference>
<gene>
    <name evidence="9" type="primary">macA_2</name>
    <name evidence="9" type="ORF">NCTC13337_02412</name>
</gene>
<name>A0A380N0W4_9GAMM</name>
<dbReference type="Gene3D" id="6.10.140.1990">
    <property type="match status" value="1"/>
</dbReference>
<dbReference type="PANTHER" id="PTHR30469:SF33">
    <property type="entry name" value="SLR1207 PROTEIN"/>
    <property type="match status" value="1"/>
</dbReference>
<reference evidence="9 10" key="1">
    <citation type="submission" date="2018-06" db="EMBL/GenBank/DDBJ databases">
        <authorList>
            <consortium name="Pathogen Informatics"/>
            <person name="Doyle S."/>
        </authorList>
    </citation>
    <scope>NUCLEOTIDE SEQUENCE [LARGE SCALE GENOMIC DNA]</scope>
    <source>
        <strain evidence="9 10">NCTC13337</strain>
    </source>
</reference>
<dbReference type="GO" id="GO:0019898">
    <property type="term" value="C:extrinsic component of membrane"/>
    <property type="evidence" value="ECO:0007669"/>
    <property type="project" value="InterPro"/>
</dbReference>
<feature type="transmembrane region" description="Helical" evidence="6">
    <location>
        <begin position="12"/>
        <end position="33"/>
    </location>
</feature>
<dbReference type="Proteomes" id="UP000254601">
    <property type="component" value="Unassembled WGS sequence"/>
</dbReference>
<evidence type="ECO:0000256" key="1">
    <source>
        <dbReference type="ARBA" id="ARBA00004196"/>
    </source>
</evidence>
<dbReference type="RefSeq" id="WP_072576503.1">
    <property type="nucleotide sequence ID" value="NZ_LWHB01000078.1"/>
</dbReference>
<dbReference type="GO" id="GO:1990281">
    <property type="term" value="C:efflux pump complex"/>
    <property type="evidence" value="ECO:0007669"/>
    <property type="project" value="TreeGrafter"/>
</dbReference>
<keyword evidence="6" id="KW-0812">Transmembrane</keyword>
<dbReference type="GO" id="GO:1990961">
    <property type="term" value="P:xenobiotic detoxification by transmembrane export across the plasma membrane"/>
    <property type="evidence" value="ECO:0007669"/>
    <property type="project" value="InterPro"/>
</dbReference>
<dbReference type="Pfam" id="PF25917">
    <property type="entry name" value="BSH_RND"/>
    <property type="match status" value="1"/>
</dbReference>
<dbReference type="GO" id="GO:0030313">
    <property type="term" value="C:cell envelope"/>
    <property type="evidence" value="ECO:0007669"/>
    <property type="project" value="UniProtKB-SubCell"/>
</dbReference>